<dbReference type="PANTHER" id="PTHR42939">
    <property type="entry name" value="ABC TRANSPORTER ATP-BINDING PROTEIN ALBC-RELATED"/>
    <property type="match status" value="1"/>
</dbReference>
<dbReference type="InterPro" id="IPR003439">
    <property type="entry name" value="ABC_transporter-like_ATP-bd"/>
</dbReference>
<keyword evidence="6" id="KW-1185">Reference proteome</keyword>
<dbReference type="InterPro" id="IPR027417">
    <property type="entry name" value="P-loop_NTPase"/>
</dbReference>
<dbReference type="AlphaFoldDB" id="A0A9W4T1L6"/>
<evidence type="ECO:0000259" key="4">
    <source>
        <dbReference type="PROSITE" id="PS50893"/>
    </source>
</evidence>
<reference evidence="5" key="1">
    <citation type="submission" date="2022-08" db="EMBL/GenBank/DDBJ databases">
        <authorList>
            <person name="Kallberg Y."/>
            <person name="Tangrot J."/>
            <person name="Rosling A."/>
        </authorList>
    </citation>
    <scope>NUCLEOTIDE SEQUENCE</scope>
    <source>
        <strain evidence="5">Wild A</strain>
    </source>
</reference>
<accession>A0A9W4T1L6</accession>
<organism evidence="5 6">
    <name type="scientific">Funneliformis geosporum</name>
    <dbReference type="NCBI Taxonomy" id="1117311"/>
    <lineage>
        <taxon>Eukaryota</taxon>
        <taxon>Fungi</taxon>
        <taxon>Fungi incertae sedis</taxon>
        <taxon>Mucoromycota</taxon>
        <taxon>Glomeromycotina</taxon>
        <taxon>Glomeromycetes</taxon>
        <taxon>Glomerales</taxon>
        <taxon>Glomeraceae</taxon>
        <taxon>Funneliformis</taxon>
    </lineage>
</organism>
<feature type="domain" description="ABC transporter" evidence="4">
    <location>
        <begin position="5"/>
        <end position="230"/>
    </location>
</feature>
<evidence type="ECO:0000313" key="6">
    <source>
        <dbReference type="Proteomes" id="UP001153678"/>
    </source>
</evidence>
<dbReference type="SMART" id="SM00382">
    <property type="entry name" value="AAA"/>
    <property type="match status" value="1"/>
</dbReference>
<proteinExistence type="predicted"/>
<evidence type="ECO:0000256" key="2">
    <source>
        <dbReference type="ARBA" id="ARBA00022741"/>
    </source>
</evidence>
<gene>
    <name evidence="5" type="ORF">FWILDA_LOCUS12928</name>
</gene>
<dbReference type="CDD" id="cd03230">
    <property type="entry name" value="ABC_DR_subfamily_A"/>
    <property type="match status" value="1"/>
</dbReference>
<dbReference type="OrthoDB" id="10255969at2759"/>
<sequence length="241" mass="26795">MNYAIQVKNFTKRFNNKTVVNNVSFQVKKGSIHGFIGPNGSGKSTTLNALLGLVIASSGELLIEGKKVIADPHFSANVGYVPAEPLFPRNMKVKQFVEFVGLLRDISVTQYRQKLATSSLNRLSSQKCITLSTGQKKLLQLFAINLYHPEILLLDEPFNGLDPTKRTLLIRKIKEVRDQGGTILMSTHILSDLQELADEITMIKPTQGGSQIVYSGDKTADIQKTYEQYFVQGKESDDLFA</sequence>
<dbReference type="EMBL" id="CAMKVN010004478">
    <property type="protein sequence ID" value="CAI2187143.1"/>
    <property type="molecule type" value="Genomic_DNA"/>
</dbReference>
<keyword evidence="1" id="KW-0813">Transport</keyword>
<name>A0A9W4T1L6_9GLOM</name>
<dbReference type="PROSITE" id="PS50893">
    <property type="entry name" value="ABC_TRANSPORTER_2"/>
    <property type="match status" value="1"/>
</dbReference>
<dbReference type="PANTHER" id="PTHR42939:SF1">
    <property type="entry name" value="ABC TRANSPORTER ATP-BINDING PROTEIN ALBC-RELATED"/>
    <property type="match status" value="1"/>
</dbReference>
<evidence type="ECO:0000313" key="5">
    <source>
        <dbReference type="EMBL" id="CAI2187143.1"/>
    </source>
</evidence>
<keyword evidence="3" id="KW-0067">ATP-binding</keyword>
<dbReference type="Gene3D" id="3.40.50.300">
    <property type="entry name" value="P-loop containing nucleotide triphosphate hydrolases"/>
    <property type="match status" value="1"/>
</dbReference>
<keyword evidence="2" id="KW-0547">Nucleotide-binding</keyword>
<evidence type="ECO:0000256" key="3">
    <source>
        <dbReference type="ARBA" id="ARBA00022840"/>
    </source>
</evidence>
<dbReference type="GO" id="GO:0016887">
    <property type="term" value="F:ATP hydrolysis activity"/>
    <property type="evidence" value="ECO:0007669"/>
    <property type="project" value="InterPro"/>
</dbReference>
<evidence type="ECO:0000256" key="1">
    <source>
        <dbReference type="ARBA" id="ARBA00022448"/>
    </source>
</evidence>
<protein>
    <submittedName>
        <fullName evidence="5">7749_t:CDS:1</fullName>
    </submittedName>
</protein>
<dbReference type="GO" id="GO:0005524">
    <property type="term" value="F:ATP binding"/>
    <property type="evidence" value="ECO:0007669"/>
    <property type="project" value="UniProtKB-KW"/>
</dbReference>
<dbReference type="InterPro" id="IPR051782">
    <property type="entry name" value="ABC_Transporter_VariousFunc"/>
</dbReference>
<dbReference type="InterPro" id="IPR003593">
    <property type="entry name" value="AAA+_ATPase"/>
</dbReference>
<dbReference type="SUPFAM" id="SSF52540">
    <property type="entry name" value="P-loop containing nucleoside triphosphate hydrolases"/>
    <property type="match status" value="1"/>
</dbReference>
<dbReference type="Pfam" id="PF00005">
    <property type="entry name" value="ABC_tran"/>
    <property type="match status" value="1"/>
</dbReference>
<dbReference type="Proteomes" id="UP001153678">
    <property type="component" value="Unassembled WGS sequence"/>
</dbReference>
<comment type="caution">
    <text evidence="5">The sequence shown here is derived from an EMBL/GenBank/DDBJ whole genome shotgun (WGS) entry which is preliminary data.</text>
</comment>